<organism evidence="1 2">
    <name type="scientific">Striga hermonthica</name>
    <name type="common">Purple witchweed</name>
    <name type="synonym">Buchnera hermonthica</name>
    <dbReference type="NCBI Taxonomy" id="68872"/>
    <lineage>
        <taxon>Eukaryota</taxon>
        <taxon>Viridiplantae</taxon>
        <taxon>Streptophyta</taxon>
        <taxon>Embryophyta</taxon>
        <taxon>Tracheophyta</taxon>
        <taxon>Spermatophyta</taxon>
        <taxon>Magnoliopsida</taxon>
        <taxon>eudicotyledons</taxon>
        <taxon>Gunneridae</taxon>
        <taxon>Pentapetalae</taxon>
        <taxon>asterids</taxon>
        <taxon>lamiids</taxon>
        <taxon>Lamiales</taxon>
        <taxon>Orobanchaceae</taxon>
        <taxon>Buchnereae</taxon>
        <taxon>Striga</taxon>
    </lineage>
</organism>
<dbReference type="EMBL" id="CACSLK010027842">
    <property type="protein sequence ID" value="CAA0834014.1"/>
    <property type="molecule type" value="Genomic_DNA"/>
</dbReference>
<name>A0A9N7RL62_STRHE</name>
<evidence type="ECO:0000313" key="2">
    <source>
        <dbReference type="Proteomes" id="UP001153555"/>
    </source>
</evidence>
<dbReference type="OrthoDB" id="1742941at2759"/>
<dbReference type="PANTHER" id="PTHR31973:SF113">
    <property type="entry name" value="PROTEIN FAR1-RELATED SEQUENCE 5-LIKE"/>
    <property type="match status" value="1"/>
</dbReference>
<keyword evidence="2" id="KW-1185">Reference proteome</keyword>
<feature type="non-terminal residue" evidence="1">
    <location>
        <position position="1"/>
    </location>
</feature>
<proteinExistence type="predicted"/>
<protein>
    <submittedName>
        <fullName evidence="1">Uncharacterized protein</fullName>
    </submittedName>
</protein>
<dbReference type="AlphaFoldDB" id="A0A9N7RL62"/>
<feature type="non-terminal residue" evidence="1">
    <location>
        <position position="152"/>
    </location>
</feature>
<sequence length="152" mass="17445">VFPTAAHCLCTYHISNNLKMHFKTEVESVKDAFNAAARAYTLEEFDKYWSQLKKLNPSVVTHLEKIGIHRWARVHSPNNRYFTMTSNAAETINSAIRSLRELPITTLLEALRDMQQRWNAANRDEAKSTFTTLAKKPHNMLENNYKASAGFS</sequence>
<comment type="caution">
    <text evidence="1">The sequence shown here is derived from an EMBL/GenBank/DDBJ whole genome shotgun (WGS) entry which is preliminary data.</text>
</comment>
<dbReference type="Proteomes" id="UP001153555">
    <property type="component" value="Unassembled WGS sequence"/>
</dbReference>
<reference evidence="1" key="1">
    <citation type="submission" date="2019-12" db="EMBL/GenBank/DDBJ databases">
        <authorList>
            <person name="Scholes J."/>
        </authorList>
    </citation>
    <scope>NUCLEOTIDE SEQUENCE</scope>
</reference>
<gene>
    <name evidence="1" type="ORF">SHERM_29270</name>
</gene>
<dbReference type="PANTHER" id="PTHR31973">
    <property type="entry name" value="POLYPROTEIN, PUTATIVE-RELATED"/>
    <property type="match status" value="1"/>
</dbReference>
<evidence type="ECO:0000313" key="1">
    <source>
        <dbReference type="EMBL" id="CAA0834014.1"/>
    </source>
</evidence>
<accession>A0A9N7RL62</accession>